<proteinExistence type="predicted"/>
<dbReference type="RefSeq" id="WP_125670997.1">
    <property type="nucleotide sequence ID" value="NZ_RCOS01000066.1"/>
</dbReference>
<comment type="caution">
    <text evidence="1">The sequence shown here is derived from an EMBL/GenBank/DDBJ whole genome shotgun (WGS) entry which is preliminary data.</text>
</comment>
<dbReference type="EMBL" id="RXII01000041">
    <property type="protein sequence ID" value="RZN62624.1"/>
    <property type="molecule type" value="Genomic_DNA"/>
</dbReference>
<evidence type="ECO:0000313" key="2">
    <source>
        <dbReference type="EMBL" id="RZN62624.1"/>
    </source>
</evidence>
<dbReference type="EMBL" id="RCOS01000066">
    <property type="protein sequence ID" value="RSN75959.1"/>
    <property type="molecule type" value="Genomic_DNA"/>
</dbReference>
<dbReference type="AlphaFoldDB" id="A0A429GQH8"/>
<protein>
    <submittedName>
        <fullName evidence="1">Uncharacterized protein</fullName>
    </submittedName>
</protein>
<reference evidence="1 3" key="1">
    <citation type="submission" date="2018-10" db="EMBL/GenBank/DDBJ databases">
        <title>Co-occurring genomic capacity for anaerobic methane metabolism and dissimilatory sulfite reduction discovered in the Korarchaeota.</title>
        <authorList>
            <person name="Mckay L.J."/>
            <person name="Dlakic M."/>
            <person name="Fields M.W."/>
            <person name="Delmont T.O."/>
            <person name="Eren A.M."/>
            <person name="Jay Z.J."/>
            <person name="Klingelsmith K.B."/>
            <person name="Rusch D.B."/>
            <person name="Inskeep W.P."/>
        </authorList>
    </citation>
    <scope>NUCLEOTIDE SEQUENCE [LARGE SCALE GENOMIC DNA]</scope>
    <source>
        <strain evidence="1 3">MDKW</strain>
    </source>
</reference>
<dbReference type="Proteomes" id="UP000316217">
    <property type="component" value="Unassembled WGS sequence"/>
</dbReference>
<name>A0A429GQH8_9CREN</name>
<gene>
    <name evidence="1" type="ORF">D6D85_05335</name>
    <name evidence="2" type="ORF">EF810_02355</name>
</gene>
<accession>A0A429GQH8</accession>
<sequence length="85" mass="9170">MPGLMIVGNKEPKGIDLSGYELYKNPKSLKELLETLRKVEVVVITDPKEADASLIAFLSVILGKKVISTEKADGILGELISSSRA</sequence>
<evidence type="ECO:0000313" key="1">
    <source>
        <dbReference type="EMBL" id="RSN75959.1"/>
    </source>
</evidence>
<organism evidence="1 3">
    <name type="scientific">Candidatus Methanodesulfokora washburnensis</name>
    <dbReference type="NCBI Taxonomy" id="2478471"/>
    <lineage>
        <taxon>Archaea</taxon>
        <taxon>Thermoproteota</taxon>
        <taxon>Candidatus Korarchaeia</taxon>
        <taxon>Candidatus Korarchaeia incertae sedis</taxon>
        <taxon>Candidatus Methanodesulfokora</taxon>
    </lineage>
</organism>
<evidence type="ECO:0000313" key="3">
    <source>
        <dbReference type="Proteomes" id="UP000277582"/>
    </source>
</evidence>
<evidence type="ECO:0000313" key="4">
    <source>
        <dbReference type="Proteomes" id="UP000316217"/>
    </source>
</evidence>
<keyword evidence="3" id="KW-1185">Reference proteome</keyword>
<reference evidence="2 4" key="2">
    <citation type="journal article" date="2019" name="Nat. Microbiol.">
        <title>Wide diversity of methane and short-chain alkane metabolisms in uncultured archaea.</title>
        <authorList>
            <person name="Borrel G."/>
            <person name="Adam P.S."/>
            <person name="McKay L.J."/>
            <person name="Chen L.X."/>
            <person name="Sierra-Garcia I.N."/>
            <person name="Sieber C.M."/>
            <person name="Letourneur Q."/>
            <person name="Ghozlane A."/>
            <person name="Andersen G.L."/>
            <person name="Li W.J."/>
            <person name="Hallam S.J."/>
            <person name="Muyzer G."/>
            <person name="de Oliveira V.M."/>
            <person name="Inskeep W.P."/>
            <person name="Banfield J.F."/>
            <person name="Gribaldo S."/>
        </authorList>
    </citation>
    <scope>NUCLEOTIDE SEQUENCE [LARGE SCALE GENOMIC DNA]</scope>
    <source>
        <strain evidence="2">NM4</strain>
    </source>
</reference>
<dbReference type="Proteomes" id="UP000277582">
    <property type="component" value="Unassembled WGS sequence"/>
</dbReference>